<dbReference type="Proteomes" id="UP000028582">
    <property type="component" value="Unassembled WGS sequence"/>
</dbReference>
<dbReference type="AlphaFoldDB" id="A0A081AQW1"/>
<feature type="region of interest" description="Disordered" evidence="1">
    <location>
        <begin position="50"/>
        <end position="96"/>
    </location>
</feature>
<name>A0A081AQW1_PHYNI</name>
<sequence length="129" mass="13503">MAMAVDPLAPIPAKARLIERTKEMECPFWIPCSTAAVIKTEAYGIACDPSTTSPSLDSTPTSTAALMAVPDPSNPRATTDSSSRANNGSAVVNHERGDIEDTVMGLLFSLKLKVPFSESSNCGDSAAKT</sequence>
<dbReference type="EMBL" id="ANJA01000871">
    <property type="protein sequence ID" value="ETO81272.1"/>
    <property type="molecule type" value="Genomic_DNA"/>
</dbReference>
<evidence type="ECO:0000256" key="1">
    <source>
        <dbReference type="SAM" id="MobiDB-lite"/>
    </source>
</evidence>
<proteinExistence type="predicted"/>
<evidence type="ECO:0000313" key="3">
    <source>
        <dbReference type="Proteomes" id="UP000028582"/>
    </source>
</evidence>
<protein>
    <submittedName>
        <fullName evidence="2">Uncharacterized protein</fullName>
    </submittedName>
</protein>
<gene>
    <name evidence="2" type="ORF">F444_04378</name>
</gene>
<feature type="compositionally biased region" description="Polar residues" evidence="1">
    <location>
        <begin position="75"/>
        <end position="90"/>
    </location>
</feature>
<evidence type="ECO:0000313" key="2">
    <source>
        <dbReference type="EMBL" id="ETO81272.1"/>
    </source>
</evidence>
<reference evidence="2 3" key="1">
    <citation type="submission" date="2013-11" db="EMBL/GenBank/DDBJ databases">
        <title>The Genome Sequence of Phytophthora parasitica P1976.</title>
        <authorList>
            <consortium name="The Broad Institute Genomics Platform"/>
            <person name="Russ C."/>
            <person name="Tyler B."/>
            <person name="Panabieres F."/>
            <person name="Shan W."/>
            <person name="Tripathy S."/>
            <person name="Grunwald N."/>
            <person name="Machado M."/>
            <person name="Johnson C.S."/>
            <person name="Walker B."/>
            <person name="Young S."/>
            <person name="Zeng Q."/>
            <person name="Gargeya S."/>
            <person name="Fitzgerald M."/>
            <person name="Haas B."/>
            <person name="Abouelleil A."/>
            <person name="Allen A.W."/>
            <person name="Alvarado L."/>
            <person name="Arachchi H.M."/>
            <person name="Berlin A.M."/>
            <person name="Chapman S.B."/>
            <person name="Gainer-Dewar J."/>
            <person name="Goldberg J."/>
            <person name="Griggs A."/>
            <person name="Gujja S."/>
            <person name="Hansen M."/>
            <person name="Howarth C."/>
            <person name="Imamovic A."/>
            <person name="Ireland A."/>
            <person name="Larimer J."/>
            <person name="McCowan C."/>
            <person name="Murphy C."/>
            <person name="Pearson M."/>
            <person name="Poon T.W."/>
            <person name="Priest M."/>
            <person name="Roberts A."/>
            <person name="Saif S."/>
            <person name="Shea T."/>
            <person name="Sisk P."/>
            <person name="Sykes S."/>
            <person name="Wortman J."/>
            <person name="Nusbaum C."/>
            <person name="Birren B."/>
        </authorList>
    </citation>
    <scope>NUCLEOTIDE SEQUENCE [LARGE SCALE GENOMIC DNA]</scope>
    <source>
        <strain evidence="2 3">P1976</strain>
    </source>
</reference>
<accession>A0A081AQW1</accession>
<feature type="compositionally biased region" description="Low complexity" evidence="1">
    <location>
        <begin position="50"/>
        <end position="66"/>
    </location>
</feature>
<comment type="caution">
    <text evidence="2">The sequence shown here is derived from an EMBL/GenBank/DDBJ whole genome shotgun (WGS) entry which is preliminary data.</text>
</comment>
<organism evidence="2 3">
    <name type="scientific">Phytophthora nicotianae P1976</name>
    <dbReference type="NCBI Taxonomy" id="1317066"/>
    <lineage>
        <taxon>Eukaryota</taxon>
        <taxon>Sar</taxon>
        <taxon>Stramenopiles</taxon>
        <taxon>Oomycota</taxon>
        <taxon>Peronosporomycetes</taxon>
        <taxon>Peronosporales</taxon>
        <taxon>Peronosporaceae</taxon>
        <taxon>Phytophthora</taxon>
    </lineage>
</organism>